<evidence type="ECO:0000256" key="2">
    <source>
        <dbReference type="ARBA" id="ARBA00022737"/>
    </source>
</evidence>
<protein>
    <submittedName>
        <fullName evidence="4">DUF4215 domain-containing protein</fullName>
    </submittedName>
</protein>
<evidence type="ECO:0000256" key="3">
    <source>
        <dbReference type="ARBA" id="ARBA00023157"/>
    </source>
</evidence>
<sequence length="383" mass="40259">MNTRFTTVLLLTAIVPACFYNPEVPHSAGTTEAITTDTTAASEPTSTTDGTAVCGDGKTEGAEQCDDGNDVAGDGCENDCTATPGTDCGDGILDPGEECDDGNKVAMDGCENNCTETVSASCGDGLISGDEECDDGNDDDTDECLSTCRAASCGDAHVQMGVEACDNGEQNSDSAYDGCTTQCELGPRCGDGVVQEAEGEQCDDSTPDGDDLCNNCIATPYRYIFVTSLTFKGDLNKFSGSDIKCAAAADSASIPLIAKWKAWLSDSAESPTSRMDTTFNGWYVLPGPEPVLVARGWAGLTSGMLLHPVNRDEFGNPIAAEALVWTNTDLEGKILSLDAHCNNWDSNTGFGNTGDPNAINEMWTHSQSKVDCNTPHHLYCIQN</sequence>
<keyword evidence="3" id="KW-1015">Disulfide bond</keyword>
<dbReference type="SUPFAM" id="SSF56436">
    <property type="entry name" value="C-type lectin-like"/>
    <property type="match status" value="1"/>
</dbReference>
<dbReference type="Gene3D" id="3.10.100.10">
    <property type="entry name" value="Mannose-Binding Protein A, subunit A"/>
    <property type="match status" value="1"/>
</dbReference>
<evidence type="ECO:0000313" key="4">
    <source>
        <dbReference type="EMBL" id="MBZ5711119.1"/>
    </source>
</evidence>
<dbReference type="Proteomes" id="UP001139031">
    <property type="component" value="Unassembled WGS sequence"/>
</dbReference>
<keyword evidence="2" id="KW-0677">Repeat</keyword>
<reference evidence="4" key="1">
    <citation type="submission" date="2021-08" db="EMBL/GenBank/DDBJ databases">
        <authorList>
            <person name="Stevens D.C."/>
        </authorList>
    </citation>
    <scope>NUCLEOTIDE SEQUENCE</scope>
    <source>
        <strain evidence="4">DSM 53165</strain>
    </source>
</reference>
<dbReference type="PANTHER" id="PTHR38934">
    <property type="entry name" value="HYPHALLY REGULATED CELL WALL PROTEIN 1"/>
    <property type="match status" value="1"/>
</dbReference>
<gene>
    <name evidence="4" type="ORF">K7C98_17880</name>
</gene>
<dbReference type="NCBIfam" id="TIGR02232">
    <property type="entry name" value="myxo_disulf_rpt"/>
    <property type="match status" value="3"/>
</dbReference>
<evidence type="ECO:0000256" key="1">
    <source>
        <dbReference type="ARBA" id="ARBA00022729"/>
    </source>
</evidence>
<dbReference type="InterPro" id="IPR016187">
    <property type="entry name" value="CTDL_fold"/>
</dbReference>
<dbReference type="RefSeq" id="WP_224192891.1">
    <property type="nucleotide sequence ID" value="NZ_JAIRAU010000023.1"/>
</dbReference>
<dbReference type="EMBL" id="JAIRAU010000023">
    <property type="protein sequence ID" value="MBZ5711119.1"/>
    <property type="molecule type" value="Genomic_DNA"/>
</dbReference>
<keyword evidence="5" id="KW-1185">Reference proteome</keyword>
<organism evidence="4 5">
    <name type="scientific">Nannocystis pusilla</name>
    <dbReference type="NCBI Taxonomy" id="889268"/>
    <lineage>
        <taxon>Bacteria</taxon>
        <taxon>Pseudomonadati</taxon>
        <taxon>Myxococcota</taxon>
        <taxon>Polyangia</taxon>
        <taxon>Nannocystales</taxon>
        <taxon>Nannocystaceae</taxon>
        <taxon>Nannocystis</taxon>
    </lineage>
</organism>
<evidence type="ECO:0000313" key="5">
    <source>
        <dbReference type="Proteomes" id="UP001139031"/>
    </source>
</evidence>
<dbReference type="Pfam" id="PF13948">
    <property type="entry name" value="DUF4215"/>
    <property type="match status" value="3"/>
</dbReference>
<keyword evidence="1" id="KW-0732">Signal</keyword>
<accession>A0ABS7TSA2</accession>
<dbReference type="InterPro" id="IPR016186">
    <property type="entry name" value="C-type_lectin-like/link_sf"/>
</dbReference>
<name>A0ABS7TSA2_9BACT</name>
<dbReference type="PANTHER" id="PTHR38934:SF6">
    <property type="entry name" value="CHROMOSOME UNDETERMINED SCAFFOLD_176, WHOLE GENOME SHOTGUN SEQUENCE"/>
    <property type="match status" value="1"/>
</dbReference>
<dbReference type="InterPro" id="IPR011936">
    <property type="entry name" value="Myxo_disulph_rpt"/>
</dbReference>
<proteinExistence type="predicted"/>
<comment type="caution">
    <text evidence="4">The sequence shown here is derived from an EMBL/GenBank/DDBJ whole genome shotgun (WGS) entry which is preliminary data.</text>
</comment>